<evidence type="ECO:0000313" key="11">
    <source>
        <dbReference type="EMBL" id="SMD33016.1"/>
    </source>
</evidence>
<proteinExistence type="inferred from homology"/>
<accession>A0A1W2G9N4</accession>
<sequence length="140" mass="16068">MQLKLSELREIDNVAHEIIKYAGNESIWLFDGDMGAGKTTLIKAICKQLGIVDETSSPTFALVNVYENEKGEEFYHFDFYRINNEVEAIDIGADEYFYSGRPCFIEWSEKIPSLIPSKNLKISINLDTERNRIVSLSKHE</sequence>
<dbReference type="RefSeq" id="WP_176214705.1">
    <property type="nucleotide sequence ID" value="NZ_FWYF01000001.1"/>
</dbReference>
<dbReference type="GO" id="GO:0046872">
    <property type="term" value="F:metal ion binding"/>
    <property type="evidence" value="ECO:0007669"/>
    <property type="project" value="UniProtKB-KW"/>
</dbReference>
<evidence type="ECO:0000256" key="9">
    <source>
        <dbReference type="ARBA" id="ARBA00022842"/>
    </source>
</evidence>
<evidence type="ECO:0000256" key="6">
    <source>
        <dbReference type="ARBA" id="ARBA00022723"/>
    </source>
</evidence>
<dbReference type="STRING" id="692418.SAMN04488029_1379"/>
<dbReference type="InterPro" id="IPR027417">
    <property type="entry name" value="P-loop_NTPase"/>
</dbReference>
<gene>
    <name evidence="11" type="ORF">SAMN04488029_1379</name>
</gene>
<dbReference type="PANTHER" id="PTHR33540">
    <property type="entry name" value="TRNA THREONYLCARBAMOYLADENOSINE BIOSYNTHESIS PROTEIN TSAE"/>
    <property type="match status" value="1"/>
</dbReference>
<organism evidence="11 12">
    <name type="scientific">Reichenbachiella faecimaris</name>
    <dbReference type="NCBI Taxonomy" id="692418"/>
    <lineage>
        <taxon>Bacteria</taxon>
        <taxon>Pseudomonadati</taxon>
        <taxon>Bacteroidota</taxon>
        <taxon>Cytophagia</taxon>
        <taxon>Cytophagales</taxon>
        <taxon>Reichenbachiellaceae</taxon>
        <taxon>Reichenbachiella</taxon>
    </lineage>
</organism>
<evidence type="ECO:0000256" key="1">
    <source>
        <dbReference type="ARBA" id="ARBA00004496"/>
    </source>
</evidence>
<dbReference type="SUPFAM" id="SSF52540">
    <property type="entry name" value="P-loop containing nucleoside triphosphate hydrolases"/>
    <property type="match status" value="1"/>
</dbReference>
<dbReference type="Proteomes" id="UP000192472">
    <property type="component" value="Unassembled WGS sequence"/>
</dbReference>
<dbReference type="EMBL" id="FWYF01000001">
    <property type="protein sequence ID" value="SMD33016.1"/>
    <property type="molecule type" value="Genomic_DNA"/>
</dbReference>
<dbReference type="GO" id="GO:0002949">
    <property type="term" value="P:tRNA threonylcarbamoyladenosine modification"/>
    <property type="evidence" value="ECO:0007669"/>
    <property type="project" value="InterPro"/>
</dbReference>
<evidence type="ECO:0000256" key="4">
    <source>
        <dbReference type="ARBA" id="ARBA00022490"/>
    </source>
</evidence>
<dbReference type="InterPro" id="IPR003442">
    <property type="entry name" value="T6A_TsaE"/>
</dbReference>
<keyword evidence="9" id="KW-0460">Magnesium</keyword>
<evidence type="ECO:0000256" key="10">
    <source>
        <dbReference type="ARBA" id="ARBA00032441"/>
    </source>
</evidence>
<keyword evidence="8" id="KW-0067">ATP-binding</keyword>
<comment type="subcellular location">
    <subcellularLocation>
        <location evidence="1">Cytoplasm</location>
    </subcellularLocation>
</comment>
<keyword evidence="12" id="KW-1185">Reference proteome</keyword>
<evidence type="ECO:0000313" key="12">
    <source>
        <dbReference type="Proteomes" id="UP000192472"/>
    </source>
</evidence>
<name>A0A1W2G9N4_REIFA</name>
<keyword evidence="4" id="KW-0963">Cytoplasm</keyword>
<dbReference type="AlphaFoldDB" id="A0A1W2G9N4"/>
<keyword evidence="7" id="KW-0547">Nucleotide-binding</keyword>
<evidence type="ECO:0000256" key="2">
    <source>
        <dbReference type="ARBA" id="ARBA00007599"/>
    </source>
</evidence>
<evidence type="ECO:0000256" key="5">
    <source>
        <dbReference type="ARBA" id="ARBA00022694"/>
    </source>
</evidence>
<dbReference type="Gene3D" id="3.40.50.300">
    <property type="entry name" value="P-loop containing nucleotide triphosphate hydrolases"/>
    <property type="match status" value="1"/>
</dbReference>
<reference evidence="11 12" key="1">
    <citation type="submission" date="2017-04" db="EMBL/GenBank/DDBJ databases">
        <authorList>
            <person name="Afonso C.L."/>
            <person name="Miller P.J."/>
            <person name="Scott M.A."/>
            <person name="Spackman E."/>
            <person name="Goraichik I."/>
            <person name="Dimitrov K.M."/>
            <person name="Suarez D.L."/>
            <person name="Swayne D.E."/>
        </authorList>
    </citation>
    <scope>NUCLEOTIDE SEQUENCE [LARGE SCALE GENOMIC DNA]</scope>
    <source>
        <strain evidence="11 12">DSM 26133</strain>
    </source>
</reference>
<dbReference type="PANTHER" id="PTHR33540:SF2">
    <property type="entry name" value="TRNA THREONYLCARBAMOYLADENOSINE BIOSYNTHESIS PROTEIN TSAE"/>
    <property type="match status" value="1"/>
</dbReference>
<comment type="similarity">
    <text evidence="2">Belongs to the TsaE family.</text>
</comment>
<protein>
    <recommendedName>
        <fullName evidence="3">tRNA threonylcarbamoyladenosine biosynthesis protein TsaE</fullName>
    </recommendedName>
    <alternativeName>
        <fullName evidence="10">t(6)A37 threonylcarbamoyladenosine biosynthesis protein TsaE</fullName>
    </alternativeName>
</protein>
<keyword evidence="5" id="KW-0819">tRNA processing</keyword>
<dbReference type="NCBIfam" id="TIGR00150">
    <property type="entry name" value="T6A_YjeE"/>
    <property type="match status" value="1"/>
</dbReference>
<evidence type="ECO:0000256" key="8">
    <source>
        <dbReference type="ARBA" id="ARBA00022840"/>
    </source>
</evidence>
<dbReference type="GO" id="GO:0005737">
    <property type="term" value="C:cytoplasm"/>
    <property type="evidence" value="ECO:0007669"/>
    <property type="project" value="UniProtKB-SubCell"/>
</dbReference>
<evidence type="ECO:0000256" key="3">
    <source>
        <dbReference type="ARBA" id="ARBA00019010"/>
    </source>
</evidence>
<dbReference type="Pfam" id="PF02367">
    <property type="entry name" value="TsaE"/>
    <property type="match status" value="1"/>
</dbReference>
<evidence type="ECO:0000256" key="7">
    <source>
        <dbReference type="ARBA" id="ARBA00022741"/>
    </source>
</evidence>
<keyword evidence="6" id="KW-0479">Metal-binding</keyword>
<dbReference type="GO" id="GO:0005524">
    <property type="term" value="F:ATP binding"/>
    <property type="evidence" value="ECO:0007669"/>
    <property type="project" value="UniProtKB-KW"/>
</dbReference>